<sequence>MAVNTFKIIIGVTGSVATIKLPMLVKSLIDLNQTEQGYHFEVKVVCTEHAKHFFKTADLPPSCSVIDDAAEWDKWQGRGDEVVHIELGKWANMMVIAPLDANTLAKISQGLCDNLLTCTVRAWDVSKPLLFCPAMNTRMWEHPITPSQVAALKQWGYEEMPPISKTLMCGDTGVGAMAEVSSIVTRIKLIADKEINKKCS</sequence>
<evidence type="ECO:0000256" key="1">
    <source>
        <dbReference type="ARBA" id="ARBA00022993"/>
    </source>
</evidence>
<organism evidence="4 5">
    <name type="scientific">Bicyclus anynana</name>
    <name type="common">Squinting bush brown butterfly</name>
    <dbReference type="NCBI Taxonomy" id="110368"/>
    <lineage>
        <taxon>Eukaryota</taxon>
        <taxon>Metazoa</taxon>
        <taxon>Ecdysozoa</taxon>
        <taxon>Arthropoda</taxon>
        <taxon>Hexapoda</taxon>
        <taxon>Insecta</taxon>
        <taxon>Pterygota</taxon>
        <taxon>Neoptera</taxon>
        <taxon>Endopterygota</taxon>
        <taxon>Lepidoptera</taxon>
        <taxon>Glossata</taxon>
        <taxon>Ditrysia</taxon>
        <taxon>Papilionoidea</taxon>
        <taxon>Nymphalidae</taxon>
        <taxon>Satyrinae</taxon>
        <taxon>Satyrini</taxon>
        <taxon>Mycalesina</taxon>
        <taxon>Bicyclus</taxon>
    </lineage>
</organism>
<evidence type="ECO:0000259" key="3">
    <source>
        <dbReference type="Pfam" id="PF02441"/>
    </source>
</evidence>
<comment type="similarity">
    <text evidence="2">Belongs to the HFCD (homooligomeric flavin containing Cys decarboxylase) superfamily.</text>
</comment>
<feature type="domain" description="Flavoprotein" evidence="3">
    <location>
        <begin position="7"/>
        <end position="187"/>
    </location>
</feature>
<proteinExistence type="inferred from homology"/>
<evidence type="ECO:0000313" key="5">
    <source>
        <dbReference type="RefSeq" id="XP_052741433.1"/>
    </source>
</evidence>
<reference evidence="5" key="1">
    <citation type="submission" date="2025-08" db="UniProtKB">
        <authorList>
            <consortium name="RefSeq"/>
        </authorList>
    </citation>
    <scope>IDENTIFICATION</scope>
</reference>
<accession>A0ABM3LQR7</accession>
<evidence type="ECO:0000256" key="2">
    <source>
        <dbReference type="ARBA" id="ARBA00038350"/>
    </source>
</evidence>
<dbReference type="PANTHER" id="PTHR14359">
    <property type="entry name" value="HOMO-OLIGOMERIC FLAVIN CONTAINING CYS DECARBOXYLASE FAMILY"/>
    <property type="match status" value="1"/>
</dbReference>
<gene>
    <name evidence="5" type="primary">LOC112057888</name>
</gene>
<dbReference type="RefSeq" id="XP_052741433.1">
    <property type="nucleotide sequence ID" value="XM_052885473.1"/>
</dbReference>
<dbReference type="GeneID" id="112057888"/>
<dbReference type="PANTHER" id="PTHR14359:SF6">
    <property type="entry name" value="PHOSPHOPANTOTHENOYLCYSTEINE DECARBOXYLASE"/>
    <property type="match status" value="1"/>
</dbReference>
<dbReference type="InterPro" id="IPR036551">
    <property type="entry name" value="Flavin_trans-like"/>
</dbReference>
<keyword evidence="1" id="KW-0173">Coenzyme A biosynthesis</keyword>
<keyword evidence="4" id="KW-1185">Reference proteome</keyword>
<dbReference type="InterPro" id="IPR003382">
    <property type="entry name" value="Flavoprotein"/>
</dbReference>
<evidence type="ECO:0000313" key="4">
    <source>
        <dbReference type="Proteomes" id="UP001652582"/>
    </source>
</evidence>
<dbReference type="Gene3D" id="3.40.50.1950">
    <property type="entry name" value="Flavin prenyltransferase-like"/>
    <property type="match status" value="1"/>
</dbReference>
<name>A0ABM3LQR7_BICAN</name>
<dbReference type="SUPFAM" id="SSF52507">
    <property type="entry name" value="Homo-oligomeric flavin-containing Cys decarboxylases, HFCD"/>
    <property type="match status" value="1"/>
</dbReference>
<dbReference type="Pfam" id="PF02441">
    <property type="entry name" value="Flavoprotein"/>
    <property type="match status" value="1"/>
</dbReference>
<protein>
    <submittedName>
        <fullName evidence="5">Phosphopantothenoylcysteine decarboxylase</fullName>
    </submittedName>
</protein>
<dbReference type="Proteomes" id="UP001652582">
    <property type="component" value="Chromosome 14"/>
</dbReference>